<feature type="transmembrane region" description="Helical" evidence="3">
    <location>
        <begin position="297"/>
        <end position="316"/>
    </location>
</feature>
<keyword evidence="1" id="KW-0328">Glycosyltransferase</keyword>
<accession>A0A3B0YC49</accession>
<keyword evidence="3" id="KW-0812">Transmembrane</keyword>
<dbReference type="SUPFAM" id="SSF53448">
    <property type="entry name" value="Nucleotide-diphospho-sugar transferases"/>
    <property type="match status" value="1"/>
</dbReference>
<dbReference type="EMBL" id="UOFI01000071">
    <property type="protein sequence ID" value="VAW65946.1"/>
    <property type="molecule type" value="Genomic_DNA"/>
</dbReference>
<gene>
    <name evidence="5" type="ORF">MNBD_GAMMA09-234</name>
</gene>
<evidence type="ECO:0000313" key="5">
    <source>
        <dbReference type="EMBL" id="VAW65946.1"/>
    </source>
</evidence>
<keyword evidence="3" id="KW-0472">Membrane</keyword>
<evidence type="ECO:0000256" key="1">
    <source>
        <dbReference type="ARBA" id="ARBA00022676"/>
    </source>
</evidence>
<keyword evidence="3" id="KW-1133">Transmembrane helix</keyword>
<evidence type="ECO:0000256" key="2">
    <source>
        <dbReference type="ARBA" id="ARBA00022679"/>
    </source>
</evidence>
<sequence length="387" mass="43695">MSTILEFILFISIFLIVYNHVIYPFIVILISEYFKKTPVAIKNDLSSQPKVSFIIAAYNEESVIKNKIDNTLSIVYPDNKLEIIVVSDGSDDSTENIVLSYKESGVLSLHDVPRAGKTSALNRAVSMASGDILVFSDANNDFSTNAVLELVKHFDDETIGAVTGAKHIYTNSSREAAVGDGLYWKYESVIKMAESTIGSITAADGEILAVRKRLYKPINPVLINDDAAITFDIIKSGHRIIYEPEAKSYEQASADLADDIDVKIRMTAGGFQTVVYEWRYLFPPRSWFSFTFISHKVLRWLTPHFMLLTLLCSAVLSSEYPIYIVLLVMQIVFYSIALYGWSIRQSNNISTAIYIPMYFTVMNIALFKGFIRFIRKNQGVNWNKAKR</sequence>
<dbReference type="PANTHER" id="PTHR43630:SF1">
    <property type="entry name" value="POLY-BETA-1,6-N-ACETYL-D-GLUCOSAMINE SYNTHASE"/>
    <property type="match status" value="1"/>
</dbReference>
<evidence type="ECO:0000256" key="3">
    <source>
        <dbReference type="SAM" id="Phobius"/>
    </source>
</evidence>
<reference evidence="5" key="1">
    <citation type="submission" date="2018-06" db="EMBL/GenBank/DDBJ databases">
        <authorList>
            <person name="Zhirakovskaya E."/>
        </authorList>
    </citation>
    <scope>NUCLEOTIDE SEQUENCE</scope>
</reference>
<name>A0A3B0YC49_9ZZZZ</name>
<dbReference type="AlphaFoldDB" id="A0A3B0YC49"/>
<feature type="domain" description="Glycosyltransferase 2-like" evidence="4">
    <location>
        <begin position="52"/>
        <end position="175"/>
    </location>
</feature>
<dbReference type="CDD" id="cd06439">
    <property type="entry name" value="CESA_like_1"/>
    <property type="match status" value="1"/>
</dbReference>
<dbReference type="InterPro" id="IPR029044">
    <property type="entry name" value="Nucleotide-diphossugar_trans"/>
</dbReference>
<protein>
    <submittedName>
        <fullName evidence="5">Glycosyl transferase, group 2 family protein</fullName>
    </submittedName>
</protein>
<evidence type="ECO:0000259" key="4">
    <source>
        <dbReference type="Pfam" id="PF00535"/>
    </source>
</evidence>
<proteinExistence type="predicted"/>
<feature type="transmembrane region" description="Helical" evidence="3">
    <location>
        <begin position="353"/>
        <end position="374"/>
    </location>
</feature>
<dbReference type="PANTHER" id="PTHR43630">
    <property type="entry name" value="POLY-BETA-1,6-N-ACETYL-D-GLUCOSAMINE SYNTHASE"/>
    <property type="match status" value="1"/>
</dbReference>
<dbReference type="Pfam" id="PF00535">
    <property type="entry name" value="Glycos_transf_2"/>
    <property type="match status" value="1"/>
</dbReference>
<dbReference type="InterPro" id="IPR001173">
    <property type="entry name" value="Glyco_trans_2-like"/>
</dbReference>
<keyword evidence="2 5" id="KW-0808">Transferase</keyword>
<feature type="transmembrane region" description="Helical" evidence="3">
    <location>
        <begin position="322"/>
        <end position="341"/>
    </location>
</feature>
<feature type="transmembrane region" description="Helical" evidence="3">
    <location>
        <begin position="6"/>
        <end position="30"/>
    </location>
</feature>
<organism evidence="5">
    <name type="scientific">hydrothermal vent metagenome</name>
    <dbReference type="NCBI Taxonomy" id="652676"/>
    <lineage>
        <taxon>unclassified sequences</taxon>
        <taxon>metagenomes</taxon>
        <taxon>ecological metagenomes</taxon>
    </lineage>
</organism>
<dbReference type="Gene3D" id="3.90.550.10">
    <property type="entry name" value="Spore Coat Polysaccharide Biosynthesis Protein SpsA, Chain A"/>
    <property type="match status" value="1"/>
</dbReference>
<dbReference type="GO" id="GO:0016757">
    <property type="term" value="F:glycosyltransferase activity"/>
    <property type="evidence" value="ECO:0007669"/>
    <property type="project" value="UniProtKB-KW"/>
</dbReference>